<evidence type="ECO:0000256" key="3">
    <source>
        <dbReference type="ARBA" id="ARBA00022737"/>
    </source>
</evidence>
<keyword evidence="2 12" id="KW-0812">Transmembrane</keyword>
<evidence type="ECO:0000256" key="12">
    <source>
        <dbReference type="SAM" id="Phobius"/>
    </source>
</evidence>
<gene>
    <name evidence="15" type="ORF">ROHU_010550</name>
</gene>
<name>A0A498LVD2_LABRO</name>
<dbReference type="PROSITE" id="PS00232">
    <property type="entry name" value="CADHERIN_1"/>
    <property type="match status" value="4"/>
</dbReference>
<dbReference type="STRING" id="84645.A0A498LVD2"/>
<evidence type="ECO:0000256" key="5">
    <source>
        <dbReference type="ARBA" id="ARBA00022889"/>
    </source>
</evidence>
<dbReference type="FunFam" id="2.60.40.60:FF:000587">
    <property type="entry name" value="Protocadherin 1 gamma 32"/>
    <property type="match status" value="1"/>
</dbReference>
<evidence type="ECO:0000313" key="15">
    <source>
        <dbReference type="EMBL" id="RXN11602.1"/>
    </source>
</evidence>
<evidence type="ECO:0007829" key="17">
    <source>
        <dbReference type="PeptideAtlas" id="A0A498LVD2"/>
    </source>
</evidence>
<dbReference type="GO" id="GO:0005886">
    <property type="term" value="C:plasma membrane"/>
    <property type="evidence" value="ECO:0007669"/>
    <property type="project" value="InterPro"/>
</dbReference>
<feature type="domain" description="Cadherin" evidence="13">
    <location>
        <begin position="373"/>
        <end position="481"/>
    </location>
</feature>
<proteinExistence type="evidence at protein level"/>
<dbReference type="PROSITE" id="PS50268">
    <property type="entry name" value="CADHERIN_2"/>
    <property type="match status" value="5"/>
</dbReference>
<feature type="compositionally biased region" description="Pro residues" evidence="11">
    <location>
        <begin position="1189"/>
        <end position="1200"/>
    </location>
</feature>
<dbReference type="PROSITE" id="PS50871">
    <property type="entry name" value="C1Q"/>
    <property type="match status" value="1"/>
</dbReference>
<feature type="region of interest" description="Disordered" evidence="11">
    <location>
        <begin position="1833"/>
        <end position="1898"/>
    </location>
</feature>
<feature type="compositionally biased region" description="Pro residues" evidence="11">
    <location>
        <begin position="1793"/>
        <end position="1812"/>
    </location>
</feature>
<reference evidence="15 16" key="1">
    <citation type="submission" date="2018-03" db="EMBL/GenBank/DDBJ databases">
        <title>Draft genome sequence of Rohu Carp (Labeo rohita).</title>
        <authorList>
            <person name="Das P."/>
            <person name="Kushwaha B."/>
            <person name="Joshi C.G."/>
            <person name="Kumar D."/>
            <person name="Nagpure N.S."/>
            <person name="Sahoo L."/>
            <person name="Das S.P."/>
            <person name="Bit A."/>
            <person name="Patnaik S."/>
            <person name="Meher P.K."/>
            <person name="Jayasankar P."/>
            <person name="Koringa P.G."/>
            <person name="Patel N.V."/>
            <person name="Hinsu A.T."/>
            <person name="Kumar R."/>
            <person name="Pandey M."/>
            <person name="Agarwal S."/>
            <person name="Srivastava S."/>
            <person name="Singh M."/>
            <person name="Iquebal M.A."/>
            <person name="Jaiswal S."/>
            <person name="Angadi U.B."/>
            <person name="Kumar N."/>
            <person name="Raza M."/>
            <person name="Shah T.M."/>
            <person name="Rai A."/>
            <person name="Jena J.K."/>
        </authorList>
    </citation>
    <scope>NUCLEOTIDE SEQUENCE [LARGE SCALE GENOMIC DNA]</scope>
    <source>
        <strain evidence="15">DASCIFA01</strain>
        <tissue evidence="15">Testis</tissue>
    </source>
</reference>
<evidence type="ECO:0000256" key="6">
    <source>
        <dbReference type="ARBA" id="ARBA00022989"/>
    </source>
</evidence>
<dbReference type="InterPro" id="IPR029337">
    <property type="entry name" value="INSYN2"/>
</dbReference>
<feature type="domain" description="Cadherin" evidence="13">
    <location>
        <begin position="590"/>
        <end position="694"/>
    </location>
</feature>
<feature type="domain" description="C1q" evidence="14">
    <location>
        <begin position="1307"/>
        <end position="1390"/>
    </location>
</feature>
<evidence type="ECO:0000259" key="14">
    <source>
        <dbReference type="PROSITE" id="PS50871"/>
    </source>
</evidence>
<feature type="compositionally biased region" description="Basic and acidic residues" evidence="11">
    <location>
        <begin position="1766"/>
        <end position="1777"/>
    </location>
</feature>
<evidence type="ECO:0000256" key="1">
    <source>
        <dbReference type="ARBA" id="ARBA00004167"/>
    </source>
</evidence>
<keyword evidence="6 12" id="KW-1133">Transmembrane helix</keyword>
<dbReference type="InterPro" id="IPR008983">
    <property type="entry name" value="Tumour_necrosis_fac-like_dom"/>
</dbReference>
<dbReference type="GO" id="GO:0007156">
    <property type="term" value="P:homophilic cell adhesion via plasma membrane adhesion molecules"/>
    <property type="evidence" value="ECO:0007669"/>
    <property type="project" value="InterPro"/>
</dbReference>
<feature type="compositionally biased region" description="Polar residues" evidence="11">
    <location>
        <begin position="1833"/>
        <end position="1842"/>
    </location>
</feature>
<dbReference type="InterPro" id="IPR015919">
    <property type="entry name" value="Cadherin-like_sf"/>
</dbReference>
<evidence type="ECO:0000256" key="8">
    <source>
        <dbReference type="ARBA" id="ARBA00023180"/>
    </source>
</evidence>
<dbReference type="Gene3D" id="2.60.120.40">
    <property type="match status" value="1"/>
</dbReference>
<dbReference type="Proteomes" id="UP000290572">
    <property type="component" value="Unassembled WGS sequence"/>
</dbReference>
<evidence type="ECO:0000256" key="9">
    <source>
        <dbReference type="PROSITE-ProRule" id="PRU00043"/>
    </source>
</evidence>
<evidence type="ECO:0000256" key="7">
    <source>
        <dbReference type="ARBA" id="ARBA00023136"/>
    </source>
</evidence>
<dbReference type="InterPro" id="IPR001073">
    <property type="entry name" value="C1q_dom"/>
</dbReference>
<dbReference type="InterPro" id="IPR031904">
    <property type="entry name" value="Cadherin_CBD"/>
</dbReference>
<dbReference type="InterPro" id="IPR002126">
    <property type="entry name" value="Cadherin-like_dom"/>
</dbReference>
<evidence type="ECO:0000259" key="13">
    <source>
        <dbReference type="PROSITE" id="PS50268"/>
    </source>
</evidence>
<dbReference type="Pfam" id="PF15265">
    <property type="entry name" value="FAM196"/>
    <property type="match status" value="1"/>
</dbReference>
<feature type="region of interest" description="Disordered" evidence="11">
    <location>
        <begin position="1689"/>
        <end position="1718"/>
    </location>
</feature>
<comment type="caution">
    <text evidence="15">The sequence shown here is derived from an EMBL/GenBank/DDBJ whole genome shotgun (WGS) entry which is preliminary data.</text>
</comment>
<dbReference type="InterPro" id="IPR020894">
    <property type="entry name" value="Cadherin_CS"/>
</dbReference>
<dbReference type="Gene3D" id="2.60.40.60">
    <property type="entry name" value="Cadherins"/>
    <property type="match status" value="8"/>
</dbReference>
<keyword evidence="17" id="KW-1267">Proteomics identification</keyword>
<feature type="coiled-coil region" evidence="10">
    <location>
        <begin position="1264"/>
        <end position="1305"/>
    </location>
</feature>
<feature type="transmembrane region" description="Helical" evidence="12">
    <location>
        <begin position="74"/>
        <end position="98"/>
    </location>
</feature>
<dbReference type="FunFam" id="2.60.40.60:FF:000002">
    <property type="entry name" value="Protocadherin alpha 2"/>
    <property type="match status" value="2"/>
</dbReference>
<evidence type="ECO:0000313" key="16">
    <source>
        <dbReference type="Proteomes" id="UP000290572"/>
    </source>
</evidence>
<dbReference type="InterPro" id="IPR050174">
    <property type="entry name" value="Protocadherin/Cadherin-CA"/>
</dbReference>
<organism evidence="15 16">
    <name type="scientific">Labeo rohita</name>
    <name type="common">Indian major carp</name>
    <name type="synonym">Cyprinus rohita</name>
    <dbReference type="NCBI Taxonomy" id="84645"/>
    <lineage>
        <taxon>Eukaryota</taxon>
        <taxon>Metazoa</taxon>
        <taxon>Chordata</taxon>
        <taxon>Craniata</taxon>
        <taxon>Vertebrata</taxon>
        <taxon>Euteleostomi</taxon>
        <taxon>Actinopterygii</taxon>
        <taxon>Neopterygii</taxon>
        <taxon>Teleostei</taxon>
        <taxon>Ostariophysi</taxon>
        <taxon>Cypriniformes</taxon>
        <taxon>Cyprinidae</taxon>
        <taxon>Labeoninae</taxon>
        <taxon>Labeonini</taxon>
        <taxon>Labeo</taxon>
    </lineage>
</organism>
<dbReference type="PRINTS" id="PR00205">
    <property type="entry name" value="CADHERIN"/>
</dbReference>
<keyword evidence="5" id="KW-0130">Cell adhesion</keyword>
<dbReference type="PANTHER" id="PTHR24028:SF236">
    <property type="entry name" value="PROTOCADHERIN GAMMA-C3"/>
    <property type="match status" value="1"/>
</dbReference>
<evidence type="ECO:0000256" key="2">
    <source>
        <dbReference type="ARBA" id="ARBA00022692"/>
    </source>
</evidence>
<keyword evidence="10" id="KW-0175">Coiled coil</keyword>
<dbReference type="SUPFAM" id="SSF49313">
    <property type="entry name" value="Cadherin-like"/>
    <property type="match status" value="8"/>
</dbReference>
<accession>A0A498LVD2</accession>
<keyword evidence="16" id="KW-1185">Reference proteome</keyword>
<feature type="region of interest" description="Disordered" evidence="11">
    <location>
        <begin position="1180"/>
        <end position="1218"/>
    </location>
</feature>
<keyword evidence="3" id="KW-0677">Repeat</keyword>
<dbReference type="FunFam" id="2.60.40.60:FF:000129">
    <property type="entry name" value="protocadherin alpha-C2 isoform X1"/>
    <property type="match status" value="1"/>
</dbReference>
<feature type="region of interest" description="Disordered" evidence="11">
    <location>
        <begin position="1748"/>
        <end position="1815"/>
    </location>
</feature>
<keyword evidence="7 12" id="KW-0472">Membrane</keyword>
<feature type="region of interest" description="Disordered" evidence="11">
    <location>
        <begin position="1563"/>
        <end position="1631"/>
    </location>
</feature>
<sequence>MFSVNLHTGEVRTKRTVSEHDDSSQRLLIEIKDNGEPIQSSTITVDILIEDGFHEPISDYREKTFEPNKKTGKITLYLIISLASVSLLCLLTFFILLVKCARGSRGGSSCCIRRTHSEYKNPNRNLQIQLNTDGPIKYVEVLGGDMMSQSQSFGSYLSPMSEFSDLTLVKPSSTTNFTDTLNVLDASLPDSAWTFESQQRLLIEIKDNGEPIQSTTVTVDILIEDGFHEPISDYREKTIEPNKKTGKITLYLIISLASVSLLCLLTFFILLVKCARGSRGSSSCCIRRTNSEYKNPNRNLQIQLNTDGPIKYVEVLGGDMMSQSQSFGSYLSPMSEFSDLTLIKPSSTTNFTDTLNVLDASLPDSAWTFESQQSTDRVLKIAESTVPGMRFPLESAVDPDVGSNSLKSYTLSKDECFSLKIKDLGDGRKIPELVLEKPLDREKKPIHQLMLTALDGGSPVRSGTSQINITVLDINDNNPVFEKNVYKAAISENTKRGTSVLKVEAKDLDEGPNGEIKYSLGEHTSDALRLLFHIDENTGEIILNGELDYETTPMYNIEISARDRGVPEMEGHCTVKIEVSDINDNPPQILLTSKPSPVREDAPSGTVVALISARDIDSGDNGKVSLQTQSDLPFILKPSFSNEYSLVTNGVLDRETFPEYNVEITAFDSGSPPLSSKTIIPVKILDVNDNAPKFTDNVYHVYVKENNTPGSIICSVSAQDVDVGVNGKISYSIENPKVWDTPISSYMYINSDNDADHGHNGEISYMFDKYTSDNVIKLFSVDSTTGEIRVTGLVDHELANVYDVTVLARDKGMPPMESSCNIKIEIIDVNDNTPTITINVVSPVISENVSSGTAIALIKVEDEDTGKNGDVSVHIPYGLPFKMSSPYKGLFTLMTDGLLDREAVAEYTITLTATDSGSPPRSLQESFVLRLSDVNDNPPVFSQPSYSVDIAENNAPNAPLLSVSASDPDVAVRWLGHRGYVMCLMQKLGFKHTSRAHQHNDLHLQLNTDGPIRYMEVVGASRDFHKHTYTHGFSTMSSRSDFVFVKAPQSTLSMRLSKRLFAHSLKQKPPNADWRFPPNQRPGPSGQHRFHTLQQRWTPYEKSRAGARPDEAGASAGVIAGTGPWPNPPTEAEQLQALMAAANEASEATATLGPRYNPQYGPDYRQNVYIPGSTATLTANPQQQVPQQALPPPQALPPVEAPKAAQTPASKKKPTKKDKKMKVSVALLLLCYLSITYGQENNQPNIWTEVRDVRDMVVELKVKLDMVMKENANMAQQIQELKKENAGITEQLKISENQLEAIKRENAEQPKVAFSADLGKRGDLGPQSTEITLTFNNIFTNTGNNYNPATGLFTAPVKGVYYFRFTACGVQIRQSLGASLHKNGQKIVSSIYFQEFSFSFHPRCSIVVKCIDFYSSLPGPVILEMGRRAADHTTPVPVLGEPALVGTRIWRTVANGTSSMAALTLSHHCNVGVQTSPAMRNNQVQLNGKHVDTNQSENRVIMPPNGHIPNEAGKKENNMKERTKSIIIKRKSLETKMKKGVTFEGLERDICQNIREEVQCNSRPIRTSPPLRGVANGRLKPRRNCHFTNGSVVDPEVMGGISSDISEGEESSTGKKKMLPPRSPPHRPPVTICSTCGGRQNPAPPGLYSQIRMITPPTSTGSLGLMSRHSSPLYPGKDVQTEVEVHSYTKERSQTSPGVKAASRAVCVHSKTPRRQTEPTVLRRSVLNQLNNDTLESSLLAIASARAFPQAKTHDRTEFKSWSNTESKKQADIKAAEPEGQIINGSQHSLQPPNKPPPACRPPKPSSAPPQAPAFKLSENRGLNVASNRNQLLAPSGTLPTQHSKKDGSLQNSKTPMESHSEEAGSIPSDNCSVTHDHPDSAVRLLPASPQCGSPRDPKRKLEIVEASLQSNKERITTLLNVIQDLEMSHAISKG</sequence>
<dbReference type="Pfam" id="PF00386">
    <property type="entry name" value="C1q"/>
    <property type="match status" value="1"/>
</dbReference>
<keyword evidence="8" id="KW-0325">Glycoprotein</keyword>
<dbReference type="Pfam" id="PF15974">
    <property type="entry name" value="Cadherin_tail"/>
    <property type="match status" value="1"/>
</dbReference>
<dbReference type="SUPFAM" id="SSF49842">
    <property type="entry name" value="TNF-like"/>
    <property type="match status" value="1"/>
</dbReference>
<dbReference type="GO" id="GO:0005509">
    <property type="term" value="F:calcium ion binding"/>
    <property type="evidence" value="ECO:0007669"/>
    <property type="project" value="UniProtKB-UniRule"/>
</dbReference>
<feature type="domain" description="Cadherin" evidence="13">
    <location>
        <begin position="695"/>
        <end position="836"/>
    </location>
</feature>
<dbReference type="EMBL" id="QBIY01013121">
    <property type="protein sequence ID" value="RXN11602.1"/>
    <property type="molecule type" value="Genomic_DNA"/>
</dbReference>
<dbReference type="CDD" id="cd11304">
    <property type="entry name" value="Cadherin_repeat"/>
    <property type="match status" value="6"/>
</dbReference>
<dbReference type="SMART" id="SM00112">
    <property type="entry name" value="CA"/>
    <property type="match status" value="5"/>
</dbReference>
<evidence type="ECO:0000256" key="10">
    <source>
        <dbReference type="SAM" id="Coils"/>
    </source>
</evidence>
<dbReference type="Pfam" id="PF00028">
    <property type="entry name" value="Cadherin"/>
    <property type="match status" value="5"/>
</dbReference>
<evidence type="ECO:0000256" key="4">
    <source>
        <dbReference type="ARBA" id="ARBA00022837"/>
    </source>
</evidence>
<keyword evidence="4 9" id="KW-0106">Calcium</keyword>
<dbReference type="FunFam" id="2.60.40.60:FF:000018">
    <property type="entry name" value="Protocadherin gamma c3"/>
    <property type="match status" value="1"/>
</dbReference>
<feature type="transmembrane region" description="Helical" evidence="12">
    <location>
        <begin position="250"/>
        <end position="272"/>
    </location>
</feature>
<dbReference type="PANTHER" id="PTHR24028">
    <property type="entry name" value="CADHERIN-87A"/>
    <property type="match status" value="1"/>
</dbReference>
<feature type="domain" description="Cadherin" evidence="13">
    <location>
        <begin position="845"/>
        <end position="941"/>
    </location>
</feature>
<evidence type="ECO:0000256" key="11">
    <source>
        <dbReference type="SAM" id="MobiDB-lite"/>
    </source>
</evidence>
<feature type="domain" description="Cadherin" evidence="13">
    <location>
        <begin position="482"/>
        <end position="589"/>
    </location>
</feature>
<comment type="subcellular location">
    <subcellularLocation>
        <location evidence="1">Membrane</location>
        <topology evidence="1">Single-pass membrane protein</topology>
    </subcellularLocation>
</comment>
<protein>
    <submittedName>
        <fullName evidence="15">Protocadherin gamma-C5-like isoform X4</fullName>
    </submittedName>
</protein>
<dbReference type="GO" id="GO:0009653">
    <property type="term" value="P:anatomical structure morphogenesis"/>
    <property type="evidence" value="ECO:0007669"/>
    <property type="project" value="UniProtKB-ARBA"/>
</dbReference>
<dbReference type="SMART" id="SM00110">
    <property type="entry name" value="C1Q"/>
    <property type="match status" value="1"/>
</dbReference>